<feature type="domain" description="Response regulatory" evidence="12">
    <location>
        <begin position="4"/>
        <end position="121"/>
    </location>
</feature>
<evidence type="ECO:0000256" key="7">
    <source>
        <dbReference type="ARBA" id="ARBA00023125"/>
    </source>
</evidence>
<dbReference type="EMBL" id="JAHQCX010000002">
    <property type="protein sequence ID" value="MBU9725221.1"/>
    <property type="molecule type" value="Genomic_DNA"/>
</dbReference>
<dbReference type="InterPro" id="IPR018062">
    <property type="entry name" value="HTH_AraC-typ_CS"/>
</dbReference>
<reference evidence="13 14" key="1">
    <citation type="submission" date="2021-06" db="EMBL/GenBank/DDBJ databases">
        <title>Description of novel taxa of the family Lachnospiraceae.</title>
        <authorList>
            <person name="Chaplin A.V."/>
            <person name="Sokolova S.R."/>
            <person name="Pikina A.P."/>
            <person name="Korzhanova M."/>
            <person name="Belova V."/>
            <person name="Korostin D."/>
            <person name="Efimov B.A."/>
        </authorList>
    </citation>
    <scope>NUCLEOTIDE SEQUENCE [LARGE SCALE GENOMIC DNA]</scope>
    <source>
        <strain evidence="13 14">ASD4241</strain>
    </source>
</reference>
<keyword evidence="8" id="KW-0804">Transcription</keyword>
<dbReference type="PROSITE" id="PS01124">
    <property type="entry name" value="HTH_ARAC_FAMILY_2"/>
    <property type="match status" value="1"/>
</dbReference>
<dbReference type="CDD" id="cd17536">
    <property type="entry name" value="REC_YesN-like"/>
    <property type="match status" value="1"/>
</dbReference>
<dbReference type="Gene3D" id="1.10.10.60">
    <property type="entry name" value="Homeodomain-like"/>
    <property type="match status" value="2"/>
</dbReference>
<dbReference type="InterPro" id="IPR009057">
    <property type="entry name" value="Homeodomain-like_sf"/>
</dbReference>
<dbReference type="SMART" id="SM00342">
    <property type="entry name" value="HTH_ARAC"/>
    <property type="match status" value="1"/>
</dbReference>
<dbReference type="InterPro" id="IPR011006">
    <property type="entry name" value="CheY-like_superfamily"/>
</dbReference>
<protein>
    <recommendedName>
        <fullName evidence="2">Stage 0 sporulation protein A homolog</fullName>
    </recommendedName>
</protein>
<name>A0ABS6K3X6_9FIRM</name>
<comment type="caution">
    <text evidence="13">The sequence shown here is derived from an EMBL/GenBank/DDBJ whole genome shotgun (WGS) entry which is preliminary data.</text>
</comment>
<evidence type="ECO:0000256" key="2">
    <source>
        <dbReference type="ARBA" id="ARBA00018672"/>
    </source>
</evidence>
<dbReference type="RefSeq" id="WP_238726326.1">
    <property type="nucleotide sequence ID" value="NZ_JAHQCX010000002.1"/>
</dbReference>
<keyword evidence="5" id="KW-0902">Two-component regulatory system</keyword>
<feature type="domain" description="HTH araC/xylS-type" evidence="11">
    <location>
        <begin position="419"/>
        <end position="515"/>
    </location>
</feature>
<evidence type="ECO:0000259" key="11">
    <source>
        <dbReference type="PROSITE" id="PS01124"/>
    </source>
</evidence>
<keyword evidence="3" id="KW-0963">Cytoplasm</keyword>
<accession>A0ABS6K3X6</accession>
<evidence type="ECO:0000256" key="9">
    <source>
        <dbReference type="ARBA" id="ARBA00024867"/>
    </source>
</evidence>
<sequence length="515" mass="59017">MMYRVMLADDEPIVRKALTTLTNWQELQCEVVYVAANGQELVDHLESEKPDIVVTDIRMPVKDGIEVAKYIMEKELPIKVIILTAYADFSYAQSAVKYNVVDYVTKTGAFDGLIAAVEKAKQALKERSEMLGKTDRTALAENLFKGILDGSVYDSRDIAEKLEELNIHMERFAVLVLQYRLEADVERERRDKIYHSLMNFYAMVFGRQLLQGVLVRRNMAAVFLNGLSKDYQEQLRRQCMQITDMMDNFMGLQVYIGISRLRQGTAGIKAAYEEAEYALGKDFLDRRVKINFYQEEPGRSELLCAAAEEKTDLLCQEIQKGHTDEALEIFRQVLECQKDCGYTANMIKNSGIQVQNNCRKYLSIFGKNLYEATGLPHSITHQIYECQLAEDYIRLMERIIRHTAEGIHQAADRRNSLIRDCESYIGGHYEKCTSVAEIARAIGTNSSYLSRIFKEATGRTIIQTLNQRKIEKAKEFLSSGDMKIYEVADALGFENTTYFSHFFKKHTGVSPKDYK</sequence>
<evidence type="ECO:0000256" key="6">
    <source>
        <dbReference type="ARBA" id="ARBA00023015"/>
    </source>
</evidence>
<keyword evidence="7" id="KW-0238">DNA-binding</keyword>
<evidence type="ECO:0000259" key="12">
    <source>
        <dbReference type="PROSITE" id="PS50110"/>
    </source>
</evidence>
<proteinExistence type="predicted"/>
<dbReference type="InterPro" id="IPR001789">
    <property type="entry name" value="Sig_transdc_resp-reg_receiver"/>
</dbReference>
<dbReference type="PRINTS" id="PR00032">
    <property type="entry name" value="HTHARAC"/>
</dbReference>
<comment type="function">
    <text evidence="9">May play the central regulatory role in sporulation. It may be an element of the effector pathway responsible for the activation of sporulation genes in response to nutritional stress. Spo0A may act in concert with spo0H (a sigma factor) to control the expression of some genes that are critical to the sporulation process.</text>
</comment>
<keyword evidence="4 10" id="KW-0597">Phosphoprotein</keyword>
<dbReference type="Pfam" id="PF00072">
    <property type="entry name" value="Response_reg"/>
    <property type="match status" value="1"/>
</dbReference>
<keyword evidence="14" id="KW-1185">Reference proteome</keyword>
<evidence type="ECO:0000256" key="3">
    <source>
        <dbReference type="ARBA" id="ARBA00022490"/>
    </source>
</evidence>
<dbReference type="InterPro" id="IPR051552">
    <property type="entry name" value="HptR"/>
</dbReference>
<evidence type="ECO:0000256" key="10">
    <source>
        <dbReference type="PROSITE-ProRule" id="PRU00169"/>
    </source>
</evidence>
<evidence type="ECO:0000256" key="5">
    <source>
        <dbReference type="ARBA" id="ARBA00023012"/>
    </source>
</evidence>
<dbReference type="Proteomes" id="UP001314681">
    <property type="component" value="Unassembled WGS sequence"/>
</dbReference>
<keyword evidence="6" id="KW-0805">Transcription regulation</keyword>
<dbReference type="PROSITE" id="PS50110">
    <property type="entry name" value="RESPONSE_REGULATORY"/>
    <property type="match status" value="1"/>
</dbReference>
<dbReference type="InterPro" id="IPR018060">
    <property type="entry name" value="HTH_AraC"/>
</dbReference>
<dbReference type="Pfam" id="PF12833">
    <property type="entry name" value="HTH_18"/>
    <property type="match status" value="1"/>
</dbReference>
<feature type="modified residue" description="4-aspartylphosphate" evidence="10">
    <location>
        <position position="56"/>
    </location>
</feature>
<dbReference type="SMART" id="SM00448">
    <property type="entry name" value="REC"/>
    <property type="match status" value="1"/>
</dbReference>
<dbReference type="PROSITE" id="PS00041">
    <property type="entry name" value="HTH_ARAC_FAMILY_1"/>
    <property type="match status" value="1"/>
</dbReference>
<dbReference type="Gene3D" id="3.40.50.2300">
    <property type="match status" value="1"/>
</dbReference>
<dbReference type="SUPFAM" id="SSF52172">
    <property type="entry name" value="CheY-like"/>
    <property type="match status" value="1"/>
</dbReference>
<dbReference type="InterPro" id="IPR020449">
    <property type="entry name" value="Tscrpt_reg_AraC-type_HTH"/>
</dbReference>
<evidence type="ECO:0000313" key="14">
    <source>
        <dbReference type="Proteomes" id="UP001314681"/>
    </source>
</evidence>
<gene>
    <name evidence="13" type="ORF">KTH90_04250</name>
</gene>
<evidence type="ECO:0000256" key="1">
    <source>
        <dbReference type="ARBA" id="ARBA00004496"/>
    </source>
</evidence>
<organism evidence="13 14">
    <name type="scientific">Diplocloster modestus</name>
    <dbReference type="NCBI Taxonomy" id="2850322"/>
    <lineage>
        <taxon>Bacteria</taxon>
        <taxon>Bacillati</taxon>
        <taxon>Bacillota</taxon>
        <taxon>Clostridia</taxon>
        <taxon>Lachnospirales</taxon>
        <taxon>Lachnospiraceae</taxon>
        <taxon>Diplocloster</taxon>
    </lineage>
</organism>
<dbReference type="Pfam" id="PF17853">
    <property type="entry name" value="GGDEF_2"/>
    <property type="match status" value="1"/>
</dbReference>
<dbReference type="PANTHER" id="PTHR42713:SF3">
    <property type="entry name" value="TRANSCRIPTIONAL REGULATORY PROTEIN HPTR"/>
    <property type="match status" value="1"/>
</dbReference>
<dbReference type="InterPro" id="IPR041522">
    <property type="entry name" value="CdaR_GGDEF"/>
</dbReference>
<dbReference type="PANTHER" id="PTHR42713">
    <property type="entry name" value="HISTIDINE KINASE-RELATED"/>
    <property type="match status" value="1"/>
</dbReference>
<evidence type="ECO:0000256" key="4">
    <source>
        <dbReference type="ARBA" id="ARBA00022553"/>
    </source>
</evidence>
<evidence type="ECO:0000313" key="13">
    <source>
        <dbReference type="EMBL" id="MBU9725221.1"/>
    </source>
</evidence>
<comment type="subcellular location">
    <subcellularLocation>
        <location evidence="1">Cytoplasm</location>
    </subcellularLocation>
</comment>
<dbReference type="SUPFAM" id="SSF46689">
    <property type="entry name" value="Homeodomain-like"/>
    <property type="match status" value="2"/>
</dbReference>
<evidence type="ECO:0000256" key="8">
    <source>
        <dbReference type="ARBA" id="ARBA00023163"/>
    </source>
</evidence>